<name>A0A411X062_9BURK</name>
<dbReference type="EMBL" id="CP036401">
    <property type="protein sequence ID" value="QBI02340.1"/>
    <property type="molecule type" value="Genomic_DNA"/>
</dbReference>
<reference evidence="6" key="3">
    <citation type="submission" date="2022-12" db="EMBL/GenBank/DDBJ databases">
        <authorList>
            <person name="Sun Q."/>
            <person name="Kim S."/>
        </authorList>
    </citation>
    <scope>NUCLEOTIDE SEQUENCE</scope>
    <source>
        <strain evidence="6">KCTC 12343</strain>
    </source>
</reference>
<evidence type="ECO:0000256" key="2">
    <source>
        <dbReference type="ARBA" id="ARBA00022475"/>
    </source>
</evidence>
<dbReference type="GO" id="GO:0140359">
    <property type="term" value="F:ABC-type transporter activity"/>
    <property type="evidence" value="ECO:0007669"/>
    <property type="project" value="InterPro"/>
</dbReference>
<dbReference type="Gene3D" id="2.40.50.100">
    <property type="match status" value="1"/>
</dbReference>
<dbReference type="InterPro" id="IPR008995">
    <property type="entry name" value="Mo/tungstate-bd_C_term_dom"/>
</dbReference>
<dbReference type="NCBIfam" id="NF008653">
    <property type="entry name" value="PRK11650.1"/>
    <property type="match status" value="1"/>
</dbReference>
<dbReference type="SUPFAM" id="SSF50331">
    <property type="entry name" value="MOP-like"/>
    <property type="match status" value="1"/>
</dbReference>
<evidence type="ECO:0000313" key="9">
    <source>
        <dbReference type="Proteomes" id="UP000628442"/>
    </source>
</evidence>
<keyword evidence="2" id="KW-1003">Cell membrane</keyword>
<dbReference type="SMART" id="SM00382">
    <property type="entry name" value="AAA"/>
    <property type="match status" value="1"/>
</dbReference>
<dbReference type="FunFam" id="3.40.50.300:FF:000042">
    <property type="entry name" value="Maltose/maltodextrin ABC transporter, ATP-binding protein"/>
    <property type="match status" value="1"/>
</dbReference>
<dbReference type="PROSITE" id="PS00211">
    <property type="entry name" value="ABC_TRANSPORTER_1"/>
    <property type="match status" value="1"/>
</dbReference>
<dbReference type="GO" id="GO:0055052">
    <property type="term" value="C:ATP-binding cassette (ABC) transporter complex, substrate-binding subunit-containing"/>
    <property type="evidence" value="ECO:0007669"/>
    <property type="project" value="TreeGrafter"/>
</dbReference>
<dbReference type="Proteomes" id="UP000628442">
    <property type="component" value="Unassembled WGS sequence"/>
</dbReference>
<dbReference type="GO" id="GO:0005524">
    <property type="term" value="F:ATP binding"/>
    <property type="evidence" value="ECO:0007669"/>
    <property type="project" value="UniProtKB-KW"/>
</dbReference>
<dbReference type="AlphaFoldDB" id="A0A411X062"/>
<evidence type="ECO:0000313" key="7">
    <source>
        <dbReference type="EMBL" id="QBI02340.1"/>
    </source>
</evidence>
<dbReference type="GO" id="GO:0016887">
    <property type="term" value="F:ATP hydrolysis activity"/>
    <property type="evidence" value="ECO:0007669"/>
    <property type="project" value="InterPro"/>
</dbReference>
<dbReference type="InterPro" id="IPR003593">
    <property type="entry name" value="AAA+_ATPase"/>
</dbReference>
<evidence type="ECO:0000313" key="6">
    <source>
        <dbReference type="EMBL" id="GGY43566.1"/>
    </source>
</evidence>
<dbReference type="Pfam" id="PF08402">
    <property type="entry name" value="TOBE_2"/>
    <property type="match status" value="1"/>
</dbReference>
<proteinExistence type="predicted"/>
<dbReference type="Gene3D" id="3.40.50.300">
    <property type="entry name" value="P-loop containing nucleotide triphosphate hydrolases"/>
    <property type="match status" value="1"/>
</dbReference>
<gene>
    <name evidence="7" type="primary">ugpC</name>
    <name evidence="7" type="ORF">EYF70_16960</name>
    <name evidence="6" type="ORF">GCM10007387_27130</name>
</gene>
<reference evidence="6" key="1">
    <citation type="journal article" date="2014" name="Int. J. Syst. Evol. Microbiol.">
        <title>Complete genome sequence of Corynebacterium casei LMG S-19264T (=DSM 44701T), isolated from a smear-ripened cheese.</title>
        <authorList>
            <consortium name="US DOE Joint Genome Institute (JGI-PGF)"/>
            <person name="Walter F."/>
            <person name="Albersmeier A."/>
            <person name="Kalinowski J."/>
            <person name="Ruckert C."/>
        </authorList>
    </citation>
    <scope>NUCLEOTIDE SEQUENCE</scope>
    <source>
        <strain evidence="6">KCTC 12343</strain>
    </source>
</reference>
<keyword evidence="3" id="KW-0547">Nucleotide-binding</keyword>
<keyword evidence="1" id="KW-0813">Transport</keyword>
<evidence type="ECO:0000256" key="4">
    <source>
        <dbReference type="ARBA" id="ARBA00022840"/>
    </source>
</evidence>
<organism evidence="6 9">
    <name type="scientific">Pseudoduganella albidiflava</name>
    <dbReference type="NCBI Taxonomy" id="321983"/>
    <lineage>
        <taxon>Bacteria</taxon>
        <taxon>Pseudomonadati</taxon>
        <taxon>Pseudomonadota</taxon>
        <taxon>Betaproteobacteria</taxon>
        <taxon>Burkholderiales</taxon>
        <taxon>Oxalobacteraceae</taxon>
        <taxon>Telluria group</taxon>
        <taxon>Pseudoduganella</taxon>
    </lineage>
</organism>
<dbReference type="Proteomes" id="UP000292307">
    <property type="component" value="Chromosome"/>
</dbReference>
<dbReference type="Gene3D" id="2.40.50.140">
    <property type="entry name" value="Nucleic acid-binding proteins"/>
    <property type="match status" value="1"/>
</dbReference>
<dbReference type="PANTHER" id="PTHR43875:SF1">
    <property type="entry name" value="OSMOPROTECTIVE COMPOUNDS UPTAKE ATP-BINDING PROTEIN GGTA"/>
    <property type="match status" value="1"/>
</dbReference>
<keyword evidence="4 6" id="KW-0067">ATP-binding</keyword>
<evidence type="ECO:0000256" key="3">
    <source>
        <dbReference type="ARBA" id="ARBA00022741"/>
    </source>
</evidence>
<keyword evidence="8" id="KW-1185">Reference proteome</keyword>
<feature type="domain" description="ABC transporter" evidence="5">
    <location>
        <begin position="4"/>
        <end position="235"/>
    </location>
</feature>
<evidence type="ECO:0000259" key="5">
    <source>
        <dbReference type="PROSITE" id="PS50893"/>
    </source>
</evidence>
<dbReference type="OrthoDB" id="5298774at2"/>
<dbReference type="InterPro" id="IPR013611">
    <property type="entry name" value="Transp-assoc_OB_typ2"/>
</dbReference>
<dbReference type="InterPro" id="IPR015855">
    <property type="entry name" value="ABC_transpr_MalK-like"/>
</dbReference>
<protein>
    <submittedName>
        <fullName evidence="6 7">Glycerol-3-phosphate ABC transporter ATP-binding protein</fullName>
    </submittedName>
</protein>
<dbReference type="GO" id="GO:0008643">
    <property type="term" value="P:carbohydrate transport"/>
    <property type="evidence" value="ECO:0007669"/>
    <property type="project" value="InterPro"/>
</dbReference>
<keyword evidence="2" id="KW-0472">Membrane</keyword>
<reference evidence="7 8" key="2">
    <citation type="submission" date="2019-02" db="EMBL/GenBank/DDBJ databases">
        <title>Draft Genome Sequences of Six Type Strains of the Genus Massilia.</title>
        <authorList>
            <person name="Miess H."/>
            <person name="Frediansyhah A."/>
            <person name="Gross H."/>
        </authorList>
    </citation>
    <scope>NUCLEOTIDE SEQUENCE [LARGE SCALE GENOMIC DNA]</scope>
    <source>
        <strain evidence="7 8">DSM 17472</strain>
    </source>
</reference>
<dbReference type="PANTHER" id="PTHR43875">
    <property type="entry name" value="MALTODEXTRIN IMPORT ATP-BINDING PROTEIN MSMX"/>
    <property type="match status" value="1"/>
</dbReference>
<dbReference type="InterPro" id="IPR003439">
    <property type="entry name" value="ABC_transporter-like_ATP-bd"/>
</dbReference>
<accession>A0A411X062</accession>
<dbReference type="Pfam" id="PF00005">
    <property type="entry name" value="ABC_tran"/>
    <property type="match status" value="1"/>
</dbReference>
<dbReference type="InterPro" id="IPR012340">
    <property type="entry name" value="NA-bd_OB-fold"/>
</dbReference>
<sequence>MAAISLQQVRKFYDNGFHAVRDFSLDIGDGEFVVFVGPSGCGKSTTLRMIAGLEDISDGTLRIGGTVVNDLQPKERDIAMVFQSYALYPHMTVRQNMGFALKLDGVPKAAVAQRVDEAARMLQLDHLLERRPKELSGGQRQRVALGRAIVRKPQAFLMDEPLSNLDAKLRVEMRASILKLHRQLGVTTVYVTHDQVEAMTMGDRIVVMKGGEIQQVASPMELYERPVNVFVGGFIGSPAMSFLDGELRDGCVVGDGYALRLPAAMADRVAAGLAMNGGRAVKLGLRPEILSLDRAAGEPLAAVVDVVEPLGAETIVTLRVGGGTVVARLGGHARLEPEQALTLYLDTARTHVFDAATEANIGLGQREAA</sequence>
<dbReference type="CDD" id="cd03301">
    <property type="entry name" value="ABC_MalK_N"/>
    <property type="match status" value="1"/>
</dbReference>
<evidence type="ECO:0000256" key="1">
    <source>
        <dbReference type="ARBA" id="ARBA00022448"/>
    </source>
</evidence>
<dbReference type="RefSeq" id="WP_131146454.1">
    <property type="nucleotide sequence ID" value="NZ_BMWV01000005.1"/>
</dbReference>
<dbReference type="InterPro" id="IPR047641">
    <property type="entry name" value="ABC_transpr_MalK/UgpC-like"/>
</dbReference>
<dbReference type="SUPFAM" id="SSF52540">
    <property type="entry name" value="P-loop containing nucleoside triphosphate hydrolases"/>
    <property type="match status" value="1"/>
</dbReference>
<evidence type="ECO:0000313" key="8">
    <source>
        <dbReference type="Proteomes" id="UP000292307"/>
    </source>
</evidence>
<dbReference type="EMBL" id="BMWV01000005">
    <property type="protein sequence ID" value="GGY43566.1"/>
    <property type="molecule type" value="Genomic_DNA"/>
</dbReference>
<dbReference type="InterPro" id="IPR017871">
    <property type="entry name" value="ABC_transporter-like_CS"/>
</dbReference>
<dbReference type="PROSITE" id="PS50893">
    <property type="entry name" value="ABC_TRANSPORTER_2"/>
    <property type="match status" value="1"/>
</dbReference>
<dbReference type="InterPro" id="IPR027417">
    <property type="entry name" value="P-loop_NTPase"/>
</dbReference>